<dbReference type="PANTHER" id="PTHR34822:SF1">
    <property type="entry name" value="GRPB FAMILY PROTEIN"/>
    <property type="match status" value="1"/>
</dbReference>
<accession>A0A2P8CZK6</accession>
<evidence type="ECO:0000313" key="2">
    <source>
        <dbReference type="Proteomes" id="UP000240572"/>
    </source>
</evidence>
<dbReference type="EMBL" id="PYGD01000008">
    <property type="protein sequence ID" value="PSK90377.1"/>
    <property type="molecule type" value="Genomic_DNA"/>
</dbReference>
<name>A0A2P8CZK6_9BACT</name>
<dbReference type="Proteomes" id="UP000240572">
    <property type="component" value="Unassembled WGS sequence"/>
</dbReference>
<organism evidence="1 2">
    <name type="scientific">Taibaiella chishuiensis</name>
    <dbReference type="NCBI Taxonomy" id="1434707"/>
    <lineage>
        <taxon>Bacteria</taxon>
        <taxon>Pseudomonadati</taxon>
        <taxon>Bacteroidota</taxon>
        <taxon>Chitinophagia</taxon>
        <taxon>Chitinophagales</taxon>
        <taxon>Chitinophagaceae</taxon>
        <taxon>Taibaiella</taxon>
    </lineage>
</organism>
<keyword evidence="2" id="KW-1185">Reference proteome</keyword>
<dbReference type="AlphaFoldDB" id="A0A2P8CZK6"/>
<dbReference type="SUPFAM" id="SSF81301">
    <property type="entry name" value="Nucleotidyltransferase"/>
    <property type="match status" value="1"/>
</dbReference>
<dbReference type="PANTHER" id="PTHR34822">
    <property type="entry name" value="GRPB DOMAIN PROTEIN (AFU_ORTHOLOGUE AFUA_1G01530)"/>
    <property type="match status" value="1"/>
</dbReference>
<evidence type="ECO:0000313" key="1">
    <source>
        <dbReference type="EMBL" id="PSK90377.1"/>
    </source>
</evidence>
<protein>
    <submittedName>
        <fullName evidence="1">GrpB-like predicted nucleotidyltransferase (UPF0157 family)</fullName>
    </submittedName>
</protein>
<gene>
    <name evidence="1" type="ORF">B0I18_108107</name>
</gene>
<dbReference type="InterPro" id="IPR043519">
    <property type="entry name" value="NT_sf"/>
</dbReference>
<dbReference type="Pfam" id="PF04229">
    <property type="entry name" value="GrpB"/>
    <property type="match status" value="1"/>
</dbReference>
<dbReference type="GO" id="GO:0016740">
    <property type="term" value="F:transferase activity"/>
    <property type="evidence" value="ECO:0007669"/>
    <property type="project" value="UniProtKB-KW"/>
</dbReference>
<sequence length="216" mass="25047">MRCCTGFWSIFRINITTMILPFEPYNPQWDHQFTAVKKELEHSLQGLSATVEHIGSTSVAGLAAKPVIDILVGLDDETDLDQVPVLLKGKNYVYYEKYNEDMPYRRFFVLLKQSPVALGLPECILPGDDIAAKMQDHDLRIAHIHVIPAQSEHWLRHIAFRDYLRSHPDARKQYQALKEQLVKREWEDGNDYNDGKDAFIKAHERLAVAWYTNPQR</sequence>
<comment type="caution">
    <text evidence="1">The sequence shown here is derived from an EMBL/GenBank/DDBJ whole genome shotgun (WGS) entry which is preliminary data.</text>
</comment>
<dbReference type="InterPro" id="IPR007344">
    <property type="entry name" value="GrpB/CoaE"/>
</dbReference>
<dbReference type="Gene3D" id="3.30.460.10">
    <property type="entry name" value="Beta Polymerase, domain 2"/>
    <property type="match status" value="1"/>
</dbReference>
<proteinExistence type="predicted"/>
<keyword evidence="1" id="KW-0808">Transferase</keyword>
<reference evidence="1 2" key="1">
    <citation type="submission" date="2018-03" db="EMBL/GenBank/DDBJ databases">
        <title>Genomic Encyclopedia of Type Strains, Phase III (KMG-III): the genomes of soil and plant-associated and newly described type strains.</title>
        <authorList>
            <person name="Whitman W."/>
        </authorList>
    </citation>
    <scope>NUCLEOTIDE SEQUENCE [LARGE SCALE GENOMIC DNA]</scope>
    <source>
        <strain evidence="1 2">CGMCC 1.12700</strain>
    </source>
</reference>